<accession>A0A6G1KBP1</accession>
<keyword evidence="2" id="KW-1185">Reference proteome</keyword>
<dbReference type="Proteomes" id="UP000799428">
    <property type="component" value="Unassembled WGS sequence"/>
</dbReference>
<sequence length="187" mass="21947">MRLSTSCATSFPANLACTTSSRPRLTYERRQCHSKTIHYERRRFSKSCLETCPRVSFLAKRLRSEAYTFPRGCEGPRLLWPRSFATCITGAHTWSSCAIIVPWRWAWDLSASQPQLTLCRAYIYPRDRTGGRTHSSLALQFLQFLQRPKCPAILMEMMLHVRTVRWKKPASRIWHVPRRTYRHFVVP</sequence>
<reference evidence="1" key="1">
    <citation type="journal article" date="2020" name="Stud. Mycol.">
        <title>101 Dothideomycetes genomes: a test case for predicting lifestyles and emergence of pathogens.</title>
        <authorList>
            <person name="Haridas S."/>
            <person name="Albert R."/>
            <person name="Binder M."/>
            <person name="Bloem J."/>
            <person name="Labutti K."/>
            <person name="Salamov A."/>
            <person name="Andreopoulos B."/>
            <person name="Baker S."/>
            <person name="Barry K."/>
            <person name="Bills G."/>
            <person name="Bluhm B."/>
            <person name="Cannon C."/>
            <person name="Castanera R."/>
            <person name="Culley D."/>
            <person name="Daum C."/>
            <person name="Ezra D."/>
            <person name="Gonzalez J."/>
            <person name="Henrissat B."/>
            <person name="Kuo A."/>
            <person name="Liang C."/>
            <person name="Lipzen A."/>
            <person name="Lutzoni F."/>
            <person name="Magnuson J."/>
            <person name="Mondo S."/>
            <person name="Nolan M."/>
            <person name="Ohm R."/>
            <person name="Pangilinan J."/>
            <person name="Park H.-J."/>
            <person name="Ramirez L."/>
            <person name="Alfaro M."/>
            <person name="Sun H."/>
            <person name="Tritt A."/>
            <person name="Yoshinaga Y."/>
            <person name="Zwiers L.-H."/>
            <person name="Turgeon B."/>
            <person name="Goodwin S."/>
            <person name="Spatafora J."/>
            <person name="Crous P."/>
            <person name="Grigoriev I."/>
        </authorList>
    </citation>
    <scope>NUCLEOTIDE SEQUENCE</scope>
    <source>
        <strain evidence="1">CBS 279.74</strain>
    </source>
</reference>
<organism evidence="1 2">
    <name type="scientific">Pleomassaria siparia CBS 279.74</name>
    <dbReference type="NCBI Taxonomy" id="1314801"/>
    <lineage>
        <taxon>Eukaryota</taxon>
        <taxon>Fungi</taxon>
        <taxon>Dikarya</taxon>
        <taxon>Ascomycota</taxon>
        <taxon>Pezizomycotina</taxon>
        <taxon>Dothideomycetes</taxon>
        <taxon>Pleosporomycetidae</taxon>
        <taxon>Pleosporales</taxon>
        <taxon>Pleomassariaceae</taxon>
        <taxon>Pleomassaria</taxon>
    </lineage>
</organism>
<evidence type="ECO:0000313" key="1">
    <source>
        <dbReference type="EMBL" id="KAF2710296.1"/>
    </source>
</evidence>
<evidence type="ECO:0000313" key="2">
    <source>
        <dbReference type="Proteomes" id="UP000799428"/>
    </source>
</evidence>
<name>A0A6G1KBP1_9PLEO</name>
<dbReference type="AlphaFoldDB" id="A0A6G1KBP1"/>
<dbReference type="EMBL" id="MU005769">
    <property type="protein sequence ID" value="KAF2710296.1"/>
    <property type="molecule type" value="Genomic_DNA"/>
</dbReference>
<gene>
    <name evidence="1" type="ORF">K504DRAFT_256591</name>
</gene>
<proteinExistence type="predicted"/>
<protein>
    <submittedName>
        <fullName evidence="1">Uncharacterized protein</fullName>
    </submittedName>
</protein>